<sequence>MAAQVNDKPRDYVAIAIDYAKAAVADKKRKKFGKWIRLAAKRFLDDLKRAKRKNSPFIFDEWHANDPCDFLEKLPHVEGKWVNPDGTPQPNLVLHPSHIFFVVQLFGFRKRDGTEIPDYGYFRPRRFTSALFAVARKNAKSTLSAGILLYCQCCEPEEGAQIMSAATTYSQAAIIFKVAKRMVELKTALREAFGLQVWAKAVTRFETGGSFKAIHAKASTQDGLNPSHTGLDEIHAHKNSDLLNVLTSAAGARSNPLWLFTTTEGYANPGPWSEIRQFARNLLLGVVEADHYLALIYALDDEDKSAGYKEDDEFDESKWVKANPLLDINPHLMAAVRKEAIEAKQMPSKLAEFRIKRLNRPASTASGWVDLNKWAKCNGKVDLDWLSDYPCWGGLDLASTTDIAAFRLVWVVEGVIYTHGWRWVPADAVTQRTERGTVPYAGWVEDKHLIQTEGDVTDYAVIERDVLAAVERFQIEAIAYDNWNAADLVNRLVSAQVPMVQFVQGTKSYHPAMQALERAYVGRKLAHGGDPILYWCASNLVARRDVNLSMAPDRKRSADKIDDMAALLMAVGLATASEDGEDLSEFFNKAVIG</sequence>
<dbReference type="PANTHER" id="PTHR41287:SF1">
    <property type="entry name" value="PROTEIN YMFN"/>
    <property type="match status" value="1"/>
</dbReference>
<gene>
    <name evidence="3" type="ORF">CAL20_02860</name>
</gene>
<feature type="domain" description="Terminase large subunit-like endonuclease" evidence="2">
    <location>
        <begin position="288"/>
        <end position="578"/>
    </location>
</feature>
<protein>
    <submittedName>
        <fullName evidence="3">Terminase</fullName>
    </submittedName>
</protein>
<organism evidence="3 4">
    <name type="scientific">Bordetella genomosp. 4</name>
    <dbReference type="NCBI Taxonomy" id="463044"/>
    <lineage>
        <taxon>Bacteria</taxon>
        <taxon>Pseudomonadati</taxon>
        <taxon>Pseudomonadota</taxon>
        <taxon>Betaproteobacteria</taxon>
        <taxon>Burkholderiales</taxon>
        <taxon>Alcaligenaceae</taxon>
        <taxon>Bordetella</taxon>
    </lineage>
</organism>
<evidence type="ECO:0000259" key="2">
    <source>
        <dbReference type="Pfam" id="PF20441"/>
    </source>
</evidence>
<dbReference type="AlphaFoldDB" id="A0A261URU2"/>
<evidence type="ECO:0000313" key="4">
    <source>
        <dbReference type="Proteomes" id="UP000216885"/>
    </source>
</evidence>
<dbReference type="Gene3D" id="3.40.50.300">
    <property type="entry name" value="P-loop containing nucleotide triphosphate hydrolases"/>
    <property type="match status" value="1"/>
</dbReference>
<dbReference type="Pfam" id="PF20441">
    <property type="entry name" value="TerL_nuclease"/>
    <property type="match status" value="1"/>
</dbReference>
<dbReference type="InterPro" id="IPR046462">
    <property type="entry name" value="TerL_nuclease"/>
</dbReference>
<dbReference type="InterPro" id="IPR005021">
    <property type="entry name" value="Terminase_largesu-like"/>
</dbReference>
<dbReference type="InterPro" id="IPR046461">
    <property type="entry name" value="TerL_ATPase"/>
</dbReference>
<dbReference type="RefSeq" id="WP_094837141.1">
    <property type="nucleotide sequence ID" value="NZ_NEVQ01000003.1"/>
</dbReference>
<feature type="domain" description="Terminase large subunit-like ATPase" evidence="1">
    <location>
        <begin position="123"/>
        <end position="278"/>
    </location>
</feature>
<dbReference type="InterPro" id="IPR027417">
    <property type="entry name" value="P-loop_NTPase"/>
</dbReference>
<comment type="caution">
    <text evidence="3">The sequence shown here is derived from an EMBL/GenBank/DDBJ whole genome shotgun (WGS) entry which is preliminary data.</text>
</comment>
<dbReference type="Proteomes" id="UP000216885">
    <property type="component" value="Unassembled WGS sequence"/>
</dbReference>
<dbReference type="EMBL" id="NEVQ01000003">
    <property type="protein sequence ID" value="OZI64609.1"/>
    <property type="molecule type" value="Genomic_DNA"/>
</dbReference>
<name>A0A261URU2_9BORD</name>
<evidence type="ECO:0000259" key="1">
    <source>
        <dbReference type="Pfam" id="PF03354"/>
    </source>
</evidence>
<evidence type="ECO:0000313" key="3">
    <source>
        <dbReference type="EMBL" id="OZI64609.1"/>
    </source>
</evidence>
<dbReference type="PANTHER" id="PTHR41287">
    <property type="match status" value="1"/>
</dbReference>
<dbReference type="GO" id="GO:0004519">
    <property type="term" value="F:endonuclease activity"/>
    <property type="evidence" value="ECO:0007669"/>
    <property type="project" value="InterPro"/>
</dbReference>
<accession>A0A261URU2</accession>
<reference evidence="3 4" key="1">
    <citation type="submission" date="2017-05" db="EMBL/GenBank/DDBJ databases">
        <title>Complete and WGS of Bordetella genogroups.</title>
        <authorList>
            <person name="Spilker T."/>
            <person name="LiPuma J."/>
        </authorList>
    </citation>
    <scope>NUCLEOTIDE SEQUENCE [LARGE SCALE GENOMIC DNA]</scope>
    <source>
        <strain evidence="3 4">AU9919</strain>
    </source>
</reference>
<dbReference type="Pfam" id="PF03354">
    <property type="entry name" value="TerL_ATPase"/>
    <property type="match status" value="1"/>
</dbReference>
<proteinExistence type="predicted"/>
<keyword evidence="4" id="KW-1185">Reference proteome</keyword>